<dbReference type="Pfam" id="PF13241">
    <property type="entry name" value="NAD_binding_7"/>
    <property type="match status" value="1"/>
</dbReference>
<evidence type="ECO:0000256" key="7">
    <source>
        <dbReference type="ARBA" id="ARBA00023002"/>
    </source>
</evidence>
<dbReference type="PIRSF" id="PIRSF036426">
    <property type="entry name" value="Sirohaem_synth"/>
    <property type="match status" value="1"/>
</dbReference>
<reference evidence="19" key="1">
    <citation type="journal article" date="2019" name="Int. J. Syst. Evol. Microbiol.">
        <title>The Global Catalogue of Microorganisms (GCM) 10K type strain sequencing project: providing services to taxonomists for standard genome sequencing and annotation.</title>
        <authorList>
            <consortium name="The Broad Institute Genomics Platform"/>
            <consortium name="The Broad Institute Genome Sequencing Center for Infectious Disease"/>
            <person name="Wu L."/>
            <person name="Ma J."/>
        </authorList>
    </citation>
    <scope>NUCLEOTIDE SEQUENCE [LARGE SCALE GENOMIC DNA]</scope>
    <source>
        <strain evidence="19">CGMCC 1.19062</strain>
    </source>
</reference>
<evidence type="ECO:0000259" key="17">
    <source>
        <dbReference type="Pfam" id="PF14824"/>
    </source>
</evidence>
<dbReference type="EC" id="2.1.1.107" evidence="18"/>
<keyword evidence="9 18" id="KW-0456">Lyase</keyword>
<evidence type="ECO:0000256" key="13">
    <source>
        <dbReference type="ARBA" id="ARBA00047561"/>
    </source>
</evidence>
<feature type="domain" description="Siroheme synthase central" evidence="17">
    <location>
        <begin position="102"/>
        <end position="128"/>
    </location>
</feature>
<dbReference type="PROSITE" id="PS00840">
    <property type="entry name" value="SUMT_2"/>
    <property type="match status" value="1"/>
</dbReference>
<dbReference type="PANTHER" id="PTHR45790:SF3">
    <property type="entry name" value="S-ADENOSYL-L-METHIONINE-DEPENDENT UROPORPHYRINOGEN III METHYLTRANSFERASE, CHLOROPLASTIC"/>
    <property type="match status" value="1"/>
</dbReference>
<evidence type="ECO:0000256" key="10">
    <source>
        <dbReference type="ARBA" id="ARBA00023244"/>
    </source>
</evidence>
<name>A0ABW5DT42_9PROT</name>
<sequence length="441" mass="46156">MQPSSMLEYFPLFHQLKGKIVLLAGDGPAARAKTKLLERSGARLISYTDESQFADAALLVIALEDEDAARDLAKRARAAGLLVNAVDRTDLCDVIFPAIVDRGPITIAIGTGGAAPALARNIRARIERAVPAGFGRLASLCGSLRAEVKRRLPSLEARKHFWDRVIGGTPAALILAGQEAAARGEIDRLLAGKASQPMVHLVGAGPGDPELLTLKAARLIGEADVILHDQLCGTAVLDLARRDARLIDVGKRCGRRSISQEEINELLLEEAQKGGKVVRLKTGDPFIFGRGGEEMAYLQAQGIAVEVVPGITAALAAGSRLQAPLTHRGISRSLHLVTGHLMDGSGPDWSDLAKLQGTVAVYMGRGAAGRIARQLIAGGLDPATPAIAVENASLPGERACHSTLAELPFALAESGFDGPTLLLVGAALTAALPQAASCETV</sequence>
<dbReference type="InterPro" id="IPR012409">
    <property type="entry name" value="Sirohaem_synth"/>
</dbReference>
<dbReference type="SUPFAM" id="SSF75615">
    <property type="entry name" value="Siroheme synthase middle domains-like"/>
    <property type="match status" value="1"/>
</dbReference>
<dbReference type="Gene3D" id="3.30.160.110">
    <property type="entry name" value="Siroheme synthase, domain 2"/>
    <property type="match status" value="1"/>
</dbReference>
<dbReference type="InterPro" id="IPR003043">
    <property type="entry name" value="Uropor_MeTrfase_CS"/>
</dbReference>
<dbReference type="NCBIfam" id="NF004790">
    <property type="entry name" value="PRK06136.1"/>
    <property type="match status" value="1"/>
</dbReference>
<dbReference type="Gene3D" id="1.10.8.210">
    <property type="entry name" value="Sirohaem synthase, dimerisation domain"/>
    <property type="match status" value="1"/>
</dbReference>
<dbReference type="InterPro" id="IPR028281">
    <property type="entry name" value="Sirohaem_synthase_central"/>
</dbReference>
<dbReference type="EC" id="4.99.1.4" evidence="18"/>
<dbReference type="GO" id="GO:0051266">
    <property type="term" value="F:sirohydrochlorin ferrochelatase activity"/>
    <property type="evidence" value="ECO:0007669"/>
    <property type="project" value="UniProtKB-EC"/>
</dbReference>
<dbReference type="Pfam" id="PF00590">
    <property type="entry name" value="TP_methylase"/>
    <property type="match status" value="1"/>
</dbReference>
<dbReference type="InterPro" id="IPR000878">
    <property type="entry name" value="4pyrrol_Mease"/>
</dbReference>
<dbReference type="GO" id="GO:0004851">
    <property type="term" value="F:uroporphyrin-III C-methyltransferase activity"/>
    <property type="evidence" value="ECO:0007669"/>
    <property type="project" value="UniProtKB-EC"/>
</dbReference>
<dbReference type="NCBIfam" id="TIGR01469">
    <property type="entry name" value="cobA_cysG_Cterm"/>
    <property type="match status" value="1"/>
</dbReference>
<keyword evidence="6" id="KW-0949">S-adenosyl-L-methionine</keyword>
<dbReference type="SUPFAM" id="SSF53790">
    <property type="entry name" value="Tetrapyrrole methylase"/>
    <property type="match status" value="1"/>
</dbReference>
<keyword evidence="7 18" id="KW-0560">Oxidoreductase</keyword>
<keyword evidence="10" id="KW-0627">Porphyrin biosynthesis</keyword>
<comment type="catalytic activity">
    <reaction evidence="13">
        <text>precorrin-2 + NAD(+) = sirohydrochlorin + NADH + 2 H(+)</text>
        <dbReference type="Rhea" id="RHEA:15613"/>
        <dbReference type="ChEBI" id="CHEBI:15378"/>
        <dbReference type="ChEBI" id="CHEBI:57540"/>
        <dbReference type="ChEBI" id="CHEBI:57945"/>
        <dbReference type="ChEBI" id="CHEBI:58351"/>
        <dbReference type="ChEBI" id="CHEBI:58827"/>
        <dbReference type="EC" id="1.3.1.76"/>
    </reaction>
</comment>
<dbReference type="Gene3D" id="3.40.1010.10">
    <property type="entry name" value="Cobalt-precorrin-4 Transmethylase, Domain 1"/>
    <property type="match status" value="1"/>
</dbReference>
<evidence type="ECO:0000256" key="11">
    <source>
        <dbReference type="ARBA" id="ARBA00023268"/>
    </source>
</evidence>
<dbReference type="EMBL" id="JBHUIP010000012">
    <property type="protein sequence ID" value="MFD2263823.1"/>
    <property type="molecule type" value="Genomic_DNA"/>
</dbReference>
<evidence type="ECO:0000256" key="8">
    <source>
        <dbReference type="ARBA" id="ARBA00023027"/>
    </source>
</evidence>
<dbReference type="InterPro" id="IPR014777">
    <property type="entry name" value="4pyrrole_Mease_sub1"/>
</dbReference>
<dbReference type="NCBIfam" id="NF007922">
    <property type="entry name" value="PRK10637.1"/>
    <property type="match status" value="1"/>
</dbReference>
<dbReference type="InterPro" id="IPR036291">
    <property type="entry name" value="NAD(P)-bd_dom_sf"/>
</dbReference>
<dbReference type="NCBIfam" id="TIGR01470">
    <property type="entry name" value="cysG_Nterm"/>
    <property type="match status" value="1"/>
</dbReference>
<dbReference type="InterPro" id="IPR050161">
    <property type="entry name" value="Siro_Cobalamin_biosynth"/>
</dbReference>
<keyword evidence="4 14" id="KW-0489">Methyltransferase</keyword>
<keyword evidence="5 14" id="KW-0808">Transferase</keyword>
<dbReference type="EC" id="1.3.1.76" evidence="18"/>
<dbReference type="Gene3D" id="3.30.950.10">
    <property type="entry name" value="Methyltransferase, Cobalt-precorrin-4 Transmethylase, Domain 2"/>
    <property type="match status" value="1"/>
</dbReference>
<evidence type="ECO:0000256" key="1">
    <source>
        <dbReference type="ARBA" id="ARBA00005010"/>
    </source>
</evidence>
<dbReference type="CDD" id="cd11642">
    <property type="entry name" value="SUMT"/>
    <property type="match status" value="1"/>
</dbReference>
<gene>
    <name evidence="18" type="primary">cysG</name>
    <name evidence="18" type="ORF">ACFSM5_13055</name>
</gene>
<dbReference type="InterPro" id="IPR006367">
    <property type="entry name" value="Sirohaem_synthase_N"/>
</dbReference>
<keyword evidence="8" id="KW-0520">NAD</keyword>
<evidence type="ECO:0000313" key="18">
    <source>
        <dbReference type="EMBL" id="MFD2263823.1"/>
    </source>
</evidence>
<feature type="domain" description="Sirohaem synthase dimerisation" evidence="16">
    <location>
        <begin position="134"/>
        <end position="190"/>
    </location>
</feature>
<evidence type="ECO:0000256" key="4">
    <source>
        <dbReference type="ARBA" id="ARBA00022603"/>
    </source>
</evidence>
<dbReference type="InterPro" id="IPR014776">
    <property type="entry name" value="4pyrrole_Mease_sub2"/>
</dbReference>
<protein>
    <submittedName>
        <fullName evidence="18">Siroheme synthase CysG</fullName>
        <ecNumber evidence="18">1.3.1.76</ecNumber>
        <ecNumber evidence="18">2.1.1.107</ecNumber>
        <ecNumber evidence="18">4.99.1.4</ecNumber>
    </submittedName>
</protein>
<dbReference type="InterPro" id="IPR035996">
    <property type="entry name" value="4pyrrol_Methylase_sf"/>
</dbReference>
<dbReference type="PANTHER" id="PTHR45790">
    <property type="entry name" value="SIROHEME SYNTHASE-RELATED"/>
    <property type="match status" value="1"/>
</dbReference>
<keyword evidence="19" id="KW-1185">Reference proteome</keyword>
<evidence type="ECO:0000259" key="16">
    <source>
        <dbReference type="Pfam" id="PF10414"/>
    </source>
</evidence>
<dbReference type="Proteomes" id="UP001597295">
    <property type="component" value="Unassembled WGS sequence"/>
</dbReference>
<dbReference type="SUPFAM" id="SSF51735">
    <property type="entry name" value="NAD(P)-binding Rossmann-fold domains"/>
    <property type="match status" value="1"/>
</dbReference>
<comment type="pathway">
    <text evidence="1">Porphyrin-containing compound metabolism; siroheme biosynthesis; sirohydrochlorin from precorrin-2: step 1/1.</text>
</comment>
<comment type="pathway">
    <text evidence="12">Porphyrin-containing compound metabolism; siroheme biosynthesis; precorrin-2 from uroporphyrinogen III: step 1/1.</text>
</comment>
<dbReference type="Gene3D" id="3.40.50.720">
    <property type="entry name" value="NAD(P)-binding Rossmann-like Domain"/>
    <property type="match status" value="2"/>
</dbReference>
<evidence type="ECO:0000259" key="15">
    <source>
        <dbReference type="Pfam" id="PF00590"/>
    </source>
</evidence>
<dbReference type="Pfam" id="PF14824">
    <property type="entry name" value="Sirohm_synth_M"/>
    <property type="match status" value="1"/>
</dbReference>
<evidence type="ECO:0000256" key="3">
    <source>
        <dbReference type="ARBA" id="ARBA00022573"/>
    </source>
</evidence>
<evidence type="ECO:0000256" key="14">
    <source>
        <dbReference type="RuleBase" id="RU003960"/>
    </source>
</evidence>
<evidence type="ECO:0000256" key="12">
    <source>
        <dbReference type="ARBA" id="ARBA00025705"/>
    </source>
</evidence>
<evidence type="ECO:0000256" key="2">
    <source>
        <dbReference type="ARBA" id="ARBA00005879"/>
    </source>
</evidence>
<organism evidence="18 19">
    <name type="scientific">Lacibacterium aquatile</name>
    <dbReference type="NCBI Taxonomy" id="1168082"/>
    <lineage>
        <taxon>Bacteria</taxon>
        <taxon>Pseudomonadati</taxon>
        <taxon>Pseudomonadota</taxon>
        <taxon>Alphaproteobacteria</taxon>
        <taxon>Rhodospirillales</taxon>
        <taxon>Rhodospirillaceae</taxon>
    </lineage>
</organism>
<dbReference type="PROSITE" id="PS00839">
    <property type="entry name" value="SUMT_1"/>
    <property type="match status" value="1"/>
</dbReference>
<proteinExistence type="inferred from homology"/>
<dbReference type="GO" id="GO:0043115">
    <property type="term" value="F:precorrin-2 dehydrogenase activity"/>
    <property type="evidence" value="ECO:0007669"/>
    <property type="project" value="UniProtKB-EC"/>
</dbReference>
<dbReference type="RefSeq" id="WP_379876868.1">
    <property type="nucleotide sequence ID" value="NZ_JBHUIP010000012.1"/>
</dbReference>
<dbReference type="InterPro" id="IPR006366">
    <property type="entry name" value="CobA/CysG_C"/>
</dbReference>
<keyword evidence="11" id="KW-0511">Multifunctional enzyme</keyword>
<evidence type="ECO:0000313" key="19">
    <source>
        <dbReference type="Proteomes" id="UP001597295"/>
    </source>
</evidence>
<dbReference type="InterPro" id="IPR037115">
    <property type="entry name" value="Sirohaem_synt_dimer_dom_sf"/>
</dbReference>
<dbReference type="GO" id="GO:0032259">
    <property type="term" value="P:methylation"/>
    <property type="evidence" value="ECO:0007669"/>
    <property type="project" value="UniProtKB-KW"/>
</dbReference>
<comment type="caution">
    <text evidence="18">The sequence shown here is derived from an EMBL/GenBank/DDBJ whole genome shotgun (WGS) entry which is preliminary data.</text>
</comment>
<dbReference type="InterPro" id="IPR019478">
    <property type="entry name" value="Sirohaem_synthase_dimer_dom"/>
</dbReference>
<accession>A0ABW5DT42</accession>
<evidence type="ECO:0000256" key="9">
    <source>
        <dbReference type="ARBA" id="ARBA00023239"/>
    </source>
</evidence>
<keyword evidence="3" id="KW-0169">Cobalamin biosynthesis</keyword>
<dbReference type="Pfam" id="PF10414">
    <property type="entry name" value="CysG_dimeriser"/>
    <property type="match status" value="1"/>
</dbReference>
<feature type="domain" description="Tetrapyrrole methylase" evidence="15">
    <location>
        <begin position="198"/>
        <end position="407"/>
    </location>
</feature>
<evidence type="ECO:0000256" key="5">
    <source>
        <dbReference type="ARBA" id="ARBA00022679"/>
    </source>
</evidence>
<comment type="similarity">
    <text evidence="2 14">Belongs to the precorrin methyltransferase family.</text>
</comment>
<evidence type="ECO:0000256" key="6">
    <source>
        <dbReference type="ARBA" id="ARBA00022691"/>
    </source>
</evidence>